<dbReference type="EMBL" id="LR796249">
    <property type="protein sequence ID" value="CAB4131591.1"/>
    <property type="molecule type" value="Genomic_DNA"/>
</dbReference>
<evidence type="ECO:0000313" key="3">
    <source>
        <dbReference type="EMBL" id="CAB4134933.1"/>
    </source>
</evidence>
<dbReference type="EMBL" id="LR796294">
    <property type="protein sequence ID" value="CAB4134933.1"/>
    <property type="molecule type" value="Genomic_DNA"/>
</dbReference>
<name>A0A6J5LNR9_9CAUD</name>
<organism evidence="3">
    <name type="scientific">uncultured Caudovirales phage</name>
    <dbReference type="NCBI Taxonomy" id="2100421"/>
    <lineage>
        <taxon>Viruses</taxon>
        <taxon>Duplodnaviria</taxon>
        <taxon>Heunggongvirae</taxon>
        <taxon>Uroviricota</taxon>
        <taxon>Caudoviricetes</taxon>
        <taxon>Peduoviridae</taxon>
        <taxon>Maltschvirus</taxon>
        <taxon>Maltschvirus maltsch</taxon>
    </lineage>
</organism>
<protein>
    <submittedName>
        <fullName evidence="3">Uncharacterized protein</fullName>
    </submittedName>
</protein>
<feature type="region of interest" description="Disordered" evidence="1">
    <location>
        <begin position="111"/>
        <end position="134"/>
    </location>
</feature>
<evidence type="ECO:0000313" key="2">
    <source>
        <dbReference type="EMBL" id="CAB4131591.1"/>
    </source>
</evidence>
<evidence type="ECO:0000256" key="1">
    <source>
        <dbReference type="SAM" id="MobiDB-lite"/>
    </source>
</evidence>
<sequence length="134" mass="14620">MTKCVLCSGQGHGWQKCPLFGSTKDYLAAMAPTPLSPEEMGDMANPSLATTLFEELYGHDENALAEMMDNEGLSPDARILATELLIGAKNLSGLDKEDRALLNHMAHYASSGEKIAEVHQPQTKPKLDEDFDNQ</sequence>
<proteinExistence type="predicted"/>
<reference evidence="3" key="1">
    <citation type="submission" date="2020-04" db="EMBL/GenBank/DDBJ databases">
        <authorList>
            <person name="Chiriac C."/>
            <person name="Salcher M."/>
            <person name="Ghai R."/>
            <person name="Kavagutti S V."/>
        </authorList>
    </citation>
    <scope>NUCLEOTIDE SEQUENCE</scope>
</reference>
<accession>A0A6J5LNR9</accession>
<gene>
    <name evidence="2" type="ORF">UFOVP127_169</name>
    <name evidence="3" type="ORF">UFOVP276_32</name>
</gene>